<evidence type="ECO:0000313" key="1">
    <source>
        <dbReference type="EMBL" id="SEB06435.1"/>
    </source>
</evidence>
<dbReference type="RefSeq" id="WP_093256870.1">
    <property type="nucleotide sequence ID" value="NZ_FNQM01000046.1"/>
</dbReference>
<proteinExistence type="predicted"/>
<dbReference type="EMBL" id="FNQM01000046">
    <property type="protein sequence ID" value="SEB06435.1"/>
    <property type="molecule type" value="Genomic_DNA"/>
</dbReference>
<sequence>MSDYPHIIITALLTELLDRFAPALLAADAVCRRAAGNPGLARAQGLLATWLDDLRRGEHDDALAPDRLDAVLRALLVRAISRGTVAARGHPDHGGPVLRLAAEDLAVLEIAREIAATLDVAQGTAVVETYDAHREAMLDRIFAMAAQTDRPSR</sequence>
<dbReference type="Proteomes" id="UP000198703">
    <property type="component" value="Unassembled WGS sequence"/>
</dbReference>
<name>A0A1H4G9Y4_9RHOB</name>
<dbReference type="AlphaFoldDB" id="A0A1H4G9Y4"/>
<dbReference type="STRING" id="89524.SAMN05444370_1462"/>
<keyword evidence="2" id="KW-1185">Reference proteome</keyword>
<gene>
    <name evidence="1" type="ORF">SAMN05444370_1462</name>
</gene>
<evidence type="ECO:0000313" key="2">
    <source>
        <dbReference type="Proteomes" id="UP000198703"/>
    </source>
</evidence>
<organism evidence="1 2">
    <name type="scientific">Rubrimonas cliftonensis</name>
    <dbReference type="NCBI Taxonomy" id="89524"/>
    <lineage>
        <taxon>Bacteria</taxon>
        <taxon>Pseudomonadati</taxon>
        <taxon>Pseudomonadota</taxon>
        <taxon>Alphaproteobacteria</taxon>
        <taxon>Rhodobacterales</taxon>
        <taxon>Paracoccaceae</taxon>
        <taxon>Rubrimonas</taxon>
    </lineage>
</organism>
<protein>
    <submittedName>
        <fullName evidence="1">Uncharacterized protein</fullName>
    </submittedName>
</protein>
<accession>A0A1H4G9Y4</accession>
<reference evidence="1 2" key="1">
    <citation type="submission" date="2016-10" db="EMBL/GenBank/DDBJ databases">
        <authorList>
            <person name="de Groot N.N."/>
        </authorList>
    </citation>
    <scope>NUCLEOTIDE SEQUENCE [LARGE SCALE GENOMIC DNA]</scope>
    <source>
        <strain evidence="1 2">DSM 15345</strain>
    </source>
</reference>